<dbReference type="PROSITE" id="PS00534">
    <property type="entry name" value="FERROCHELATASE"/>
    <property type="match status" value="1"/>
</dbReference>
<keyword evidence="5 7" id="KW-0627">Porphyrin biosynthesis</keyword>
<evidence type="ECO:0000256" key="7">
    <source>
        <dbReference type="HAMAP-Rule" id="MF_00323"/>
    </source>
</evidence>
<dbReference type="CDD" id="cd03411">
    <property type="entry name" value="Ferrochelatase_N"/>
    <property type="match status" value="1"/>
</dbReference>
<evidence type="ECO:0000256" key="4">
    <source>
        <dbReference type="ARBA" id="ARBA00023239"/>
    </source>
</evidence>
<evidence type="ECO:0000256" key="8">
    <source>
        <dbReference type="RuleBase" id="RU000607"/>
    </source>
</evidence>
<keyword evidence="7" id="KW-0479">Metal-binding</keyword>
<proteinExistence type="inferred from homology"/>
<keyword evidence="4 7" id="KW-0456">Lyase</keyword>
<dbReference type="InterPro" id="IPR019772">
    <property type="entry name" value="Ferrochelatase_AS"/>
</dbReference>
<accession>A0A4R3JHN4</accession>
<keyword evidence="2 7" id="KW-0408">Iron</keyword>
<evidence type="ECO:0000256" key="5">
    <source>
        <dbReference type="ARBA" id="ARBA00023244"/>
    </source>
</evidence>
<comment type="catalytic activity">
    <reaction evidence="6">
        <text>Fe-coproporphyrin III + 2 H(+) = coproporphyrin III + Fe(2+)</text>
        <dbReference type="Rhea" id="RHEA:49572"/>
        <dbReference type="ChEBI" id="CHEBI:15378"/>
        <dbReference type="ChEBI" id="CHEBI:29033"/>
        <dbReference type="ChEBI" id="CHEBI:68438"/>
        <dbReference type="ChEBI" id="CHEBI:131725"/>
        <dbReference type="EC" id="4.99.1.9"/>
    </reaction>
    <physiologicalReaction direction="right-to-left" evidence="6">
        <dbReference type="Rhea" id="RHEA:49574"/>
    </physiologicalReaction>
</comment>
<dbReference type="Gene3D" id="3.40.50.1400">
    <property type="match status" value="2"/>
</dbReference>
<gene>
    <name evidence="7" type="primary">hemH</name>
    <name evidence="9" type="ORF">EDD55_101194</name>
</gene>
<evidence type="ECO:0000313" key="10">
    <source>
        <dbReference type="Proteomes" id="UP000295304"/>
    </source>
</evidence>
<feature type="binding site" evidence="7">
    <location>
        <position position="281"/>
    </location>
    <ligand>
        <name>Fe(2+)</name>
        <dbReference type="ChEBI" id="CHEBI:29033"/>
    </ligand>
</feature>
<keyword evidence="7 8" id="KW-0963">Cytoplasm</keyword>
<evidence type="ECO:0000256" key="2">
    <source>
        <dbReference type="ARBA" id="ARBA00023004"/>
    </source>
</evidence>
<evidence type="ECO:0000256" key="1">
    <source>
        <dbReference type="ARBA" id="ARBA00007718"/>
    </source>
</evidence>
<dbReference type="EMBL" id="SLZW01000001">
    <property type="protein sequence ID" value="TCS64863.1"/>
    <property type="molecule type" value="Genomic_DNA"/>
</dbReference>
<dbReference type="GO" id="GO:0006783">
    <property type="term" value="P:heme biosynthetic process"/>
    <property type="evidence" value="ECO:0007669"/>
    <property type="project" value="UniProtKB-UniRule"/>
</dbReference>
<keyword evidence="10" id="KW-1185">Reference proteome</keyword>
<dbReference type="GO" id="GO:0005737">
    <property type="term" value="C:cytoplasm"/>
    <property type="evidence" value="ECO:0007669"/>
    <property type="project" value="UniProtKB-SubCell"/>
</dbReference>
<comment type="function">
    <text evidence="7 8">Catalyzes the ferrous insertion into protoporphyrin IX.</text>
</comment>
<protein>
    <recommendedName>
        <fullName evidence="7 8">Ferrochelatase</fullName>
        <ecNumber evidence="7 8">4.98.1.1</ecNumber>
    </recommendedName>
    <alternativeName>
        <fullName evidence="7">Heme synthase</fullName>
    </alternativeName>
    <alternativeName>
        <fullName evidence="7">Protoheme ferro-lyase</fullName>
    </alternativeName>
</protein>
<dbReference type="PANTHER" id="PTHR11108">
    <property type="entry name" value="FERROCHELATASE"/>
    <property type="match status" value="1"/>
</dbReference>
<dbReference type="AlphaFoldDB" id="A0A4R3JHN4"/>
<dbReference type="UniPathway" id="UPA00252">
    <property type="reaction ID" value="UER00325"/>
</dbReference>
<evidence type="ECO:0000256" key="6">
    <source>
        <dbReference type="ARBA" id="ARBA00024536"/>
    </source>
</evidence>
<evidence type="ECO:0000256" key="3">
    <source>
        <dbReference type="ARBA" id="ARBA00023133"/>
    </source>
</evidence>
<comment type="catalytic activity">
    <reaction evidence="7 8">
        <text>heme b + 2 H(+) = protoporphyrin IX + Fe(2+)</text>
        <dbReference type="Rhea" id="RHEA:22584"/>
        <dbReference type="ChEBI" id="CHEBI:15378"/>
        <dbReference type="ChEBI" id="CHEBI:29033"/>
        <dbReference type="ChEBI" id="CHEBI:57306"/>
        <dbReference type="ChEBI" id="CHEBI:60344"/>
        <dbReference type="EC" id="4.98.1.1"/>
    </reaction>
</comment>
<comment type="similarity">
    <text evidence="1 7 8">Belongs to the ferrochelatase family.</text>
</comment>
<reference evidence="9 10" key="1">
    <citation type="submission" date="2019-03" db="EMBL/GenBank/DDBJ databases">
        <title>Genomic Encyclopedia of Type Strains, Phase IV (KMG-IV): sequencing the most valuable type-strain genomes for metagenomic binning, comparative biology and taxonomic classification.</title>
        <authorList>
            <person name="Goeker M."/>
        </authorList>
    </citation>
    <scope>NUCLEOTIDE SEQUENCE [LARGE SCALE GENOMIC DNA]</scope>
    <source>
        <strain evidence="9 10">DSM 101688</strain>
    </source>
</reference>
<dbReference type="NCBIfam" id="TIGR00109">
    <property type="entry name" value="hemH"/>
    <property type="match status" value="1"/>
</dbReference>
<feature type="binding site" evidence="7">
    <location>
        <position position="198"/>
    </location>
    <ligand>
        <name>Fe(2+)</name>
        <dbReference type="ChEBI" id="CHEBI:29033"/>
    </ligand>
</feature>
<dbReference type="InterPro" id="IPR001015">
    <property type="entry name" value="Ferrochelatase"/>
</dbReference>
<dbReference type="EC" id="4.98.1.1" evidence="7 8"/>
<dbReference type="GO" id="GO:0004325">
    <property type="term" value="F:ferrochelatase activity"/>
    <property type="evidence" value="ECO:0007669"/>
    <property type="project" value="UniProtKB-UniRule"/>
</dbReference>
<name>A0A4R3JHN4_9PROT</name>
<comment type="pathway">
    <text evidence="7 8">Porphyrin-containing compound metabolism; protoheme biosynthesis; protoheme from protoporphyrin-IX: step 1/1.</text>
</comment>
<dbReference type="CDD" id="cd00419">
    <property type="entry name" value="Ferrochelatase_C"/>
    <property type="match status" value="1"/>
</dbReference>
<dbReference type="HAMAP" id="MF_00323">
    <property type="entry name" value="Ferrochelatase"/>
    <property type="match status" value="1"/>
</dbReference>
<keyword evidence="3 7" id="KW-0350">Heme biosynthesis</keyword>
<dbReference type="OrthoDB" id="9809741at2"/>
<dbReference type="PANTHER" id="PTHR11108:SF1">
    <property type="entry name" value="FERROCHELATASE, MITOCHONDRIAL"/>
    <property type="match status" value="1"/>
</dbReference>
<organism evidence="9 10">
    <name type="scientific">Varunaivibrio sulfuroxidans</name>
    <dbReference type="NCBI Taxonomy" id="1773489"/>
    <lineage>
        <taxon>Bacteria</taxon>
        <taxon>Pseudomonadati</taxon>
        <taxon>Pseudomonadota</taxon>
        <taxon>Alphaproteobacteria</taxon>
        <taxon>Rhodospirillales</taxon>
        <taxon>Magnetovibrionaceae</taxon>
        <taxon>Varunaivibrio</taxon>
    </lineage>
</organism>
<dbReference type="Proteomes" id="UP000295304">
    <property type="component" value="Unassembled WGS sequence"/>
</dbReference>
<comment type="subcellular location">
    <subcellularLocation>
        <location evidence="7 8">Cytoplasm</location>
    </subcellularLocation>
</comment>
<comment type="caution">
    <text evidence="9">The sequence shown here is derived from an EMBL/GenBank/DDBJ whole genome shotgun (WGS) entry which is preliminary data.</text>
</comment>
<dbReference type="RefSeq" id="WP_132937607.1">
    <property type="nucleotide sequence ID" value="NZ_CP119676.1"/>
</dbReference>
<dbReference type="Pfam" id="PF00762">
    <property type="entry name" value="Ferrochelatase"/>
    <property type="match status" value="1"/>
</dbReference>
<sequence>MKKRAVVVFNLGGPDAPQSVQPFLFNLFNDPAIIALPNPLRWLVAKLIAKRRAPVARKIYAHMGGKSPLLELTREQAAALQSVLNDEDKNVQNLVFIAMRYWRPFSDETAREVKKFDPDEIVLLPLYPQFSTTTSGSSIRDWKKSAARIGLNAPTHAICCYPVDPGFIEAVGARIEDVLNRVRKASSGMKIRILFSAHGLPKKIIDGGDPYQWQVERTVKACLDVLNARGLDDFDHAICYQSRVGPMQWIGPSIEDEISRAAADGVAIVVTPIAFVSEHSETRVELDIEYRDFAERLGVLSYSRVDTVGTHPAFISGLRHLVFQGARCTQEICSGSCEESQYCPHSAIRCALSKS</sequence>
<dbReference type="InterPro" id="IPR033644">
    <property type="entry name" value="Ferrochelatase_C"/>
</dbReference>
<dbReference type="SUPFAM" id="SSF53800">
    <property type="entry name" value="Chelatase"/>
    <property type="match status" value="1"/>
</dbReference>
<dbReference type="GO" id="GO:0046872">
    <property type="term" value="F:metal ion binding"/>
    <property type="evidence" value="ECO:0007669"/>
    <property type="project" value="UniProtKB-KW"/>
</dbReference>
<evidence type="ECO:0000313" key="9">
    <source>
        <dbReference type="EMBL" id="TCS64863.1"/>
    </source>
</evidence>
<dbReference type="InterPro" id="IPR033659">
    <property type="entry name" value="Ferrochelatase_N"/>
</dbReference>